<comment type="caution">
    <text evidence="9">The sequence shown here is derived from an EMBL/GenBank/DDBJ whole genome shotgun (WGS) entry which is preliminary data.</text>
</comment>
<reference evidence="9 10" key="1">
    <citation type="submission" date="2014-10" db="EMBL/GenBank/DDBJ databases">
        <title>Whole Genome sequence of Corynebacterium auriscanis strain CIP 106629.</title>
        <authorList>
            <person name="Hassan S.S."/>
            <person name="Jamal S.B."/>
            <person name="Tiwari S."/>
            <person name="Oliveira L.D.C."/>
            <person name="Souza F."/>
            <person name="Mariano D.C."/>
            <person name="Almeida S."/>
            <person name="Dorella F."/>
            <person name="Pereira F."/>
            <person name="Carvalho A."/>
            <person name="Leal C.A."/>
            <person name="Soares S.D.C."/>
            <person name="Figueiredo H.C."/>
            <person name="Silva A."/>
            <person name="Azevedo V.A."/>
        </authorList>
    </citation>
    <scope>NUCLEOTIDE SEQUENCE [LARGE SCALE GENOMIC DNA]</scope>
    <source>
        <strain evidence="9 10">CIP 106629</strain>
    </source>
</reference>
<accession>A0A0A2DJW1</accession>
<evidence type="ECO:0000256" key="2">
    <source>
        <dbReference type="ARBA" id="ARBA00022448"/>
    </source>
</evidence>
<gene>
    <name evidence="9" type="ORF">MA47_10570</name>
</gene>
<keyword evidence="3" id="KW-1003">Cell membrane</keyword>
<proteinExistence type="predicted"/>
<dbReference type="RefSeq" id="WP_035116165.1">
    <property type="nucleotide sequence ID" value="NZ_CP168258.1"/>
</dbReference>
<feature type="transmembrane region" description="Helical" evidence="7">
    <location>
        <begin position="82"/>
        <end position="103"/>
    </location>
</feature>
<dbReference type="Proteomes" id="UP000030145">
    <property type="component" value="Unassembled WGS sequence"/>
</dbReference>
<feature type="transmembrane region" description="Helical" evidence="7">
    <location>
        <begin position="283"/>
        <end position="303"/>
    </location>
</feature>
<evidence type="ECO:0000256" key="6">
    <source>
        <dbReference type="ARBA" id="ARBA00023136"/>
    </source>
</evidence>
<dbReference type="GO" id="GO:0022857">
    <property type="term" value="F:transmembrane transporter activity"/>
    <property type="evidence" value="ECO:0007669"/>
    <property type="project" value="InterPro"/>
</dbReference>
<feature type="domain" description="Major facilitator superfamily (MFS) profile" evidence="8">
    <location>
        <begin position="1"/>
        <end position="430"/>
    </location>
</feature>
<name>A0A0A2DJW1_9CORY</name>
<sequence>MISIDNSVLYTALPTLRRELHTTELEVLWIINTYPLVISGLLLGTGTLGDRIGHRRMFEIGLILFALASIVATVAPNAEWLIAARAGLGVGAAIMMPATLSLIRITFTNVRERNTAIGIWGSVATIGSASGPVLGGFLLEHYWWGSVFLINVPVAILALLLTFWLAGPNRPNPHKPWDLLTSIYAMIAMVGLVLAIKQVTHRPLNAVIIAVAVLMVVVGTVLLNRRQKRLTEPLLAWDIFRNRVFTAGFLGAGGAMFVVAGLGLLTSERFQIAAGYSPLEAGLLTAIVAVAAFPASVIGGAMLHRLGFRTLISGGFLLMAAGVLLVVQLGWLAYPGFVLIGLGAGTTMSVTSSALIGSAPAHRSGMAAALEEVSYEFGSLISVAILASLLPMFLRFTGDYDAAYARTLVIAAVFALAAAVLSAVLLRGNPKEGDFAQD</sequence>
<feature type="transmembrane region" description="Helical" evidence="7">
    <location>
        <begin position="244"/>
        <end position="263"/>
    </location>
</feature>
<dbReference type="PROSITE" id="PS50850">
    <property type="entry name" value="MFS"/>
    <property type="match status" value="1"/>
</dbReference>
<evidence type="ECO:0000256" key="5">
    <source>
        <dbReference type="ARBA" id="ARBA00022989"/>
    </source>
</evidence>
<feature type="transmembrane region" description="Helical" evidence="7">
    <location>
        <begin position="377"/>
        <end position="397"/>
    </location>
</feature>
<feature type="transmembrane region" description="Helical" evidence="7">
    <location>
        <begin position="337"/>
        <end position="356"/>
    </location>
</feature>
<dbReference type="PANTHER" id="PTHR42718">
    <property type="entry name" value="MAJOR FACILITATOR SUPERFAMILY MULTIDRUG TRANSPORTER MFSC"/>
    <property type="match status" value="1"/>
</dbReference>
<evidence type="ECO:0000259" key="8">
    <source>
        <dbReference type="PROSITE" id="PS50850"/>
    </source>
</evidence>
<dbReference type="CDD" id="cd17321">
    <property type="entry name" value="MFS_MMR_MDR_like"/>
    <property type="match status" value="1"/>
</dbReference>
<dbReference type="SUPFAM" id="SSF103473">
    <property type="entry name" value="MFS general substrate transporter"/>
    <property type="match status" value="1"/>
</dbReference>
<dbReference type="Gene3D" id="1.20.1250.20">
    <property type="entry name" value="MFS general substrate transporter like domains"/>
    <property type="match status" value="1"/>
</dbReference>
<dbReference type="Pfam" id="PF07690">
    <property type="entry name" value="MFS_1"/>
    <property type="match status" value="1"/>
</dbReference>
<feature type="transmembrane region" description="Helical" evidence="7">
    <location>
        <begin position="177"/>
        <end position="196"/>
    </location>
</feature>
<dbReference type="InterPro" id="IPR036259">
    <property type="entry name" value="MFS_trans_sf"/>
</dbReference>
<dbReference type="InterPro" id="IPR011701">
    <property type="entry name" value="MFS"/>
</dbReference>
<keyword evidence="4 7" id="KW-0812">Transmembrane</keyword>
<feature type="transmembrane region" description="Helical" evidence="7">
    <location>
        <begin position="403"/>
        <end position="426"/>
    </location>
</feature>
<evidence type="ECO:0000313" key="9">
    <source>
        <dbReference type="EMBL" id="KGM18052.1"/>
    </source>
</evidence>
<organism evidence="9 10">
    <name type="scientific">Corynebacterium auriscanis</name>
    <dbReference type="NCBI Taxonomy" id="99807"/>
    <lineage>
        <taxon>Bacteria</taxon>
        <taxon>Bacillati</taxon>
        <taxon>Actinomycetota</taxon>
        <taxon>Actinomycetes</taxon>
        <taxon>Mycobacteriales</taxon>
        <taxon>Corynebacteriaceae</taxon>
        <taxon>Corynebacterium</taxon>
    </lineage>
</organism>
<evidence type="ECO:0000313" key="10">
    <source>
        <dbReference type="Proteomes" id="UP000030145"/>
    </source>
</evidence>
<dbReference type="AlphaFoldDB" id="A0A0A2DJW1"/>
<feature type="transmembrane region" description="Helical" evidence="7">
    <location>
        <begin position="310"/>
        <end position="331"/>
    </location>
</feature>
<comment type="subcellular location">
    <subcellularLocation>
        <location evidence="1">Cell membrane</location>
        <topology evidence="1">Multi-pass membrane protein</topology>
    </subcellularLocation>
</comment>
<dbReference type="EMBL" id="JRVJ01000024">
    <property type="protein sequence ID" value="KGM18052.1"/>
    <property type="molecule type" value="Genomic_DNA"/>
</dbReference>
<keyword evidence="10" id="KW-1185">Reference proteome</keyword>
<feature type="transmembrane region" description="Helical" evidence="7">
    <location>
        <begin position="143"/>
        <end position="165"/>
    </location>
</feature>
<feature type="transmembrane region" description="Helical" evidence="7">
    <location>
        <begin position="115"/>
        <end position="137"/>
    </location>
</feature>
<keyword evidence="2" id="KW-0813">Transport</keyword>
<dbReference type="PANTHER" id="PTHR42718:SF47">
    <property type="entry name" value="METHYL VIOLOGEN RESISTANCE PROTEIN SMVA"/>
    <property type="match status" value="1"/>
</dbReference>
<dbReference type="InterPro" id="IPR020846">
    <property type="entry name" value="MFS_dom"/>
</dbReference>
<feature type="transmembrane region" description="Helical" evidence="7">
    <location>
        <begin position="27"/>
        <end position="45"/>
    </location>
</feature>
<keyword evidence="6 7" id="KW-0472">Membrane</keyword>
<keyword evidence="5 7" id="KW-1133">Transmembrane helix</keyword>
<feature type="transmembrane region" description="Helical" evidence="7">
    <location>
        <begin position="202"/>
        <end position="223"/>
    </location>
</feature>
<evidence type="ECO:0000256" key="7">
    <source>
        <dbReference type="SAM" id="Phobius"/>
    </source>
</evidence>
<evidence type="ECO:0000256" key="4">
    <source>
        <dbReference type="ARBA" id="ARBA00022692"/>
    </source>
</evidence>
<protein>
    <submittedName>
        <fullName evidence="9">Membrane protein</fullName>
    </submittedName>
</protein>
<dbReference type="GO" id="GO:0005886">
    <property type="term" value="C:plasma membrane"/>
    <property type="evidence" value="ECO:0007669"/>
    <property type="project" value="UniProtKB-SubCell"/>
</dbReference>
<evidence type="ECO:0000256" key="1">
    <source>
        <dbReference type="ARBA" id="ARBA00004651"/>
    </source>
</evidence>
<feature type="transmembrane region" description="Helical" evidence="7">
    <location>
        <begin position="57"/>
        <end position="76"/>
    </location>
</feature>
<evidence type="ECO:0000256" key="3">
    <source>
        <dbReference type="ARBA" id="ARBA00022475"/>
    </source>
</evidence>
<dbReference type="Gene3D" id="1.20.1720.10">
    <property type="entry name" value="Multidrug resistance protein D"/>
    <property type="match status" value="1"/>
</dbReference>